<proteinExistence type="inferred from homology"/>
<dbReference type="AlphaFoldDB" id="A0A976M4A4"/>
<dbReference type="PANTHER" id="PTHR14894">
    <property type="entry name" value="CDK5 REGULATORY SUBUNIT-ASSOCIATED PROTEIN 3"/>
    <property type="match status" value="1"/>
</dbReference>
<dbReference type="Pfam" id="PF05600">
    <property type="entry name" value="CDK5RAP3"/>
    <property type="match status" value="2"/>
</dbReference>
<dbReference type="PANTHER" id="PTHR14894:SF0">
    <property type="entry name" value="CDK5 REGULATORY SUBUNIT-ASSOCIATED PROTEIN 3"/>
    <property type="match status" value="1"/>
</dbReference>
<comment type="similarity">
    <text evidence="1">Belongs to the CDK5RAP3 family.</text>
</comment>
<sequence length="458" mass="53590">MDKVDVAYNHLLNWLCARGKLPNDYATKLLDLEDYCSLNILQDGNFPETVKIVVSKAGEEYTEWYDPLTEAFELLKKTTEGKAVNFIGQYTFEPMQKVDKALKKFNKHNLYMVSYHQLLHKYVTYYIPFVKKNLVTITNELNDYKLKESDSVKKFKNLSSEFESKLEKYGLNKEDYSYNDQCQNKLYYDLQEKLVEMSTVSLKKTYEKVVTILAKVYDPIIEILQSFAKHQRMELTYSICQSTKFMRHCKNHGLQSYKLAHELHESLESCTDTAQTISSRDVIVLEDSLKVDDEVCESFLGNNICRQLLLSDLHEVLIFFSTWEHELSMSAHADYFGQRFDTEFHVDDCRRYSVELTKVVEMLMGNETVKLQNILKNHQKLSEYVLLEMNSWSLALKELKKQESYTLQIKTLGNSLKYYKNELETAKQKIKQLKSKLEERASSLSNVKVHIFGEIDAI</sequence>
<feature type="coiled-coil region" evidence="2">
    <location>
        <begin position="409"/>
        <end position="447"/>
    </location>
</feature>
<organism evidence="3 4">
    <name type="scientific">Theileria orientalis</name>
    <dbReference type="NCBI Taxonomy" id="68886"/>
    <lineage>
        <taxon>Eukaryota</taxon>
        <taxon>Sar</taxon>
        <taxon>Alveolata</taxon>
        <taxon>Apicomplexa</taxon>
        <taxon>Aconoidasida</taxon>
        <taxon>Piroplasmida</taxon>
        <taxon>Theileriidae</taxon>
        <taxon>Theileria</taxon>
    </lineage>
</organism>
<dbReference type="GO" id="GO:0012505">
    <property type="term" value="C:endomembrane system"/>
    <property type="evidence" value="ECO:0007669"/>
    <property type="project" value="TreeGrafter"/>
</dbReference>
<accession>A0A976M4A4</accession>
<dbReference type="Proteomes" id="UP000244803">
    <property type="component" value="Chromosome 1"/>
</dbReference>
<reference evidence="3" key="1">
    <citation type="submission" date="2022-07" db="EMBL/GenBank/DDBJ databases">
        <title>Evaluation of T. orientalis genome assembly methods using nanopore sequencing and analysis of variation between genomes.</title>
        <authorList>
            <person name="Yam J."/>
            <person name="Micallef M.L."/>
            <person name="Liu M."/>
            <person name="Djordjevic S.P."/>
            <person name="Bogema D.R."/>
            <person name="Jenkins C."/>
        </authorList>
    </citation>
    <scope>NUCLEOTIDE SEQUENCE</scope>
    <source>
        <strain evidence="3">Fish Creek</strain>
    </source>
</reference>
<evidence type="ECO:0000256" key="2">
    <source>
        <dbReference type="SAM" id="Coils"/>
    </source>
</evidence>
<dbReference type="EMBL" id="CP056065">
    <property type="protein sequence ID" value="UKJ88134.2"/>
    <property type="molecule type" value="Genomic_DNA"/>
</dbReference>
<dbReference type="GO" id="GO:0007346">
    <property type="term" value="P:regulation of mitotic cell cycle"/>
    <property type="evidence" value="ECO:0007669"/>
    <property type="project" value="TreeGrafter"/>
</dbReference>
<evidence type="ECO:0000313" key="3">
    <source>
        <dbReference type="EMBL" id="UKJ88134.2"/>
    </source>
</evidence>
<evidence type="ECO:0000313" key="4">
    <source>
        <dbReference type="Proteomes" id="UP000244803"/>
    </source>
</evidence>
<keyword evidence="2" id="KW-0175">Coiled coil</keyword>
<gene>
    <name evidence="3" type="ORF">MACJ_000577</name>
</gene>
<evidence type="ECO:0000256" key="1">
    <source>
        <dbReference type="ARBA" id="ARBA00007478"/>
    </source>
</evidence>
<name>A0A976M4A4_THEOR</name>
<dbReference type="InterPro" id="IPR008491">
    <property type="entry name" value="CDK5RAP3"/>
</dbReference>
<protein>
    <submittedName>
        <fullName evidence="3">Uncharacterized protein</fullName>
    </submittedName>
</protein>
<dbReference type="OrthoDB" id="340432at2759"/>